<keyword evidence="8" id="KW-1185">Reference proteome</keyword>
<evidence type="ECO:0000313" key="8">
    <source>
        <dbReference type="Proteomes" id="UP001178507"/>
    </source>
</evidence>
<keyword evidence="2" id="KW-0808">Transferase</keyword>
<evidence type="ECO:0000256" key="2">
    <source>
        <dbReference type="ARBA" id="ARBA00022679"/>
    </source>
</evidence>
<dbReference type="SUPFAM" id="SSF56112">
    <property type="entry name" value="Protein kinase-like (PK-like)"/>
    <property type="match status" value="1"/>
</dbReference>
<evidence type="ECO:0000256" key="4">
    <source>
        <dbReference type="ARBA" id="ARBA00022777"/>
    </source>
</evidence>
<keyword evidence="4" id="KW-0418">Kinase</keyword>
<evidence type="ECO:0000313" key="7">
    <source>
        <dbReference type="EMBL" id="CAJ1389831.1"/>
    </source>
</evidence>
<name>A0AA36IM28_9DINO</name>
<dbReference type="InterPro" id="IPR050205">
    <property type="entry name" value="CDPK_Ser/Thr_kinases"/>
</dbReference>
<reference evidence="7" key="1">
    <citation type="submission" date="2023-08" db="EMBL/GenBank/DDBJ databases">
        <authorList>
            <person name="Chen Y."/>
            <person name="Shah S."/>
            <person name="Dougan E. K."/>
            <person name="Thang M."/>
            <person name="Chan C."/>
        </authorList>
    </citation>
    <scope>NUCLEOTIDE SEQUENCE</scope>
</reference>
<keyword evidence="1" id="KW-0723">Serine/threonine-protein kinase</keyword>
<evidence type="ECO:0000256" key="5">
    <source>
        <dbReference type="ARBA" id="ARBA00022840"/>
    </source>
</evidence>
<evidence type="ECO:0000259" key="6">
    <source>
        <dbReference type="PROSITE" id="PS50011"/>
    </source>
</evidence>
<gene>
    <name evidence="7" type="ORF">EVOR1521_LOCUS15371</name>
</gene>
<keyword evidence="5" id="KW-0067">ATP-binding</keyword>
<dbReference type="GO" id="GO:0005524">
    <property type="term" value="F:ATP binding"/>
    <property type="evidence" value="ECO:0007669"/>
    <property type="project" value="UniProtKB-KW"/>
</dbReference>
<feature type="domain" description="Protein kinase" evidence="6">
    <location>
        <begin position="1"/>
        <end position="122"/>
    </location>
</feature>
<dbReference type="GO" id="GO:0004674">
    <property type="term" value="F:protein serine/threonine kinase activity"/>
    <property type="evidence" value="ECO:0007669"/>
    <property type="project" value="UniProtKB-KW"/>
</dbReference>
<dbReference type="InterPro" id="IPR000719">
    <property type="entry name" value="Prot_kinase_dom"/>
</dbReference>
<organism evidence="7 8">
    <name type="scientific">Effrenium voratum</name>
    <dbReference type="NCBI Taxonomy" id="2562239"/>
    <lineage>
        <taxon>Eukaryota</taxon>
        <taxon>Sar</taxon>
        <taxon>Alveolata</taxon>
        <taxon>Dinophyceae</taxon>
        <taxon>Suessiales</taxon>
        <taxon>Symbiodiniaceae</taxon>
        <taxon>Effrenium</taxon>
    </lineage>
</organism>
<dbReference type="EMBL" id="CAUJNA010001946">
    <property type="protein sequence ID" value="CAJ1389831.1"/>
    <property type="molecule type" value="Genomic_DNA"/>
</dbReference>
<proteinExistence type="predicted"/>
<comment type="caution">
    <text evidence="7">The sequence shown here is derived from an EMBL/GenBank/DDBJ whole genome shotgun (WGS) entry which is preliminary data.</text>
</comment>
<dbReference type="Proteomes" id="UP001178507">
    <property type="component" value="Unassembled WGS sequence"/>
</dbReference>
<protein>
    <recommendedName>
        <fullName evidence="6">Protein kinase domain-containing protein</fullName>
    </recommendedName>
</protein>
<dbReference type="AlphaFoldDB" id="A0AA36IM28"/>
<dbReference type="Pfam" id="PF00069">
    <property type="entry name" value="Pkinase"/>
    <property type="match status" value="1"/>
</dbReference>
<evidence type="ECO:0000256" key="1">
    <source>
        <dbReference type="ARBA" id="ARBA00022527"/>
    </source>
</evidence>
<dbReference type="Gene3D" id="1.10.510.10">
    <property type="entry name" value="Transferase(Phosphotransferase) domain 1"/>
    <property type="match status" value="1"/>
</dbReference>
<dbReference type="InterPro" id="IPR011009">
    <property type="entry name" value="Kinase-like_dom_sf"/>
</dbReference>
<dbReference type="PROSITE" id="PS50011">
    <property type="entry name" value="PROTEIN_KINASE_DOM"/>
    <property type="match status" value="1"/>
</dbReference>
<evidence type="ECO:0000256" key="3">
    <source>
        <dbReference type="ARBA" id="ARBA00022741"/>
    </source>
</evidence>
<keyword evidence="3" id="KW-0547">Nucleotide-binding</keyword>
<dbReference type="PANTHER" id="PTHR24349">
    <property type="entry name" value="SERINE/THREONINE-PROTEIN KINASE"/>
    <property type="match status" value="1"/>
</dbReference>
<accession>A0AA36IM28</accession>
<sequence>MPIRLLPRLGQPPLEHLVCGTAYYCAPEVWFHDYSPSVDIWAAGVVLYLALFGQFPFHDRDPSRLEVLICEEDKEPAYRPICAQDHPGYQASNVAIACVKQLLTKAREDRPDATAALAMEWLAAAQADRSLECQGPSGQSLR</sequence>